<dbReference type="EMBL" id="FNNQ01000005">
    <property type="protein sequence ID" value="SDW68127.1"/>
    <property type="molecule type" value="Genomic_DNA"/>
</dbReference>
<evidence type="ECO:0000313" key="1">
    <source>
        <dbReference type="EMBL" id="SDW68127.1"/>
    </source>
</evidence>
<dbReference type="RefSeq" id="WP_091738128.1">
    <property type="nucleotide sequence ID" value="NZ_FNNQ01000005.1"/>
</dbReference>
<gene>
    <name evidence="1" type="ORF">SAMN05444487_105119</name>
</gene>
<sequence length="76" mass="8813">MNSPTEKLLIQSYKELDEARSHLEEAINRLGKHNNLQATSNSNLPEDIQQLVHIALHLSPEQRKALRRFLESIRDL</sequence>
<dbReference type="OrthoDB" id="2973227at2"/>
<proteinExistence type="predicted"/>
<protein>
    <submittedName>
        <fullName evidence="1">Uncharacterized protein</fullName>
    </submittedName>
</protein>
<accession>A0A1H2VIJ5</accession>
<organism evidence="1 2">
    <name type="scientific">Marininema mesophilum</name>
    <dbReference type="NCBI Taxonomy" id="1048340"/>
    <lineage>
        <taxon>Bacteria</taxon>
        <taxon>Bacillati</taxon>
        <taxon>Bacillota</taxon>
        <taxon>Bacilli</taxon>
        <taxon>Bacillales</taxon>
        <taxon>Thermoactinomycetaceae</taxon>
        <taxon>Marininema</taxon>
    </lineage>
</organism>
<dbReference type="Proteomes" id="UP000198534">
    <property type="component" value="Unassembled WGS sequence"/>
</dbReference>
<dbReference type="AlphaFoldDB" id="A0A1H2VIJ5"/>
<name>A0A1H2VIJ5_9BACL</name>
<keyword evidence="2" id="KW-1185">Reference proteome</keyword>
<reference evidence="1 2" key="1">
    <citation type="submission" date="2016-10" db="EMBL/GenBank/DDBJ databases">
        <authorList>
            <person name="de Groot N.N."/>
        </authorList>
    </citation>
    <scope>NUCLEOTIDE SEQUENCE [LARGE SCALE GENOMIC DNA]</scope>
    <source>
        <strain evidence="1 2">DSM 45610</strain>
    </source>
</reference>
<evidence type="ECO:0000313" key="2">
    <source>
        <dbReference type="Proteomes" id="UP000198534"/>
    </source>
</evidence>